<evidence type="ECO:0000313" key="5">
    <source>
        <dbReference type="Proteomes" id="UP000650833"/>
    </source>
</evidence>
<dbReference type="InterPro" id="IPR015338">
    <property type="entry name" value="GT64_dom"/>
</dbReference>
<organism evidence="4 5">
    <name type="scientific">Mucor plumbeus</name>
    <dbReference type="NCBI Taxonomy" id="97098"/>
    <lineage>
        <taxon>Eukaryota</taxon>
        <taxon>Fungi</taxon>
        <taxon>Fungi incertae sedis</taxon>
        <taxon>Mucoromycota</taxon>
        <taxon>Mucoromycotina</taxon>
        <taxon>Mucoromycetes</taxon>
        <taxon>Mucorales</taxon>
        <taxon>Mucorineae</taxon>
        <taxon>Mucoraceae</taxon>
        <taxon>Mucor</taxon>
    </lineage>
</organism>
<gene>
    <name evidence="4" type="ORF">INT46_005310</name>
</gene>
<dbReference type="GO" id="GO:0016020">
    <property type="term" value="C:membrane"/>
    <property type="evidence" value="ECO:0007669"/>
    <property type="project" value="InterPro"/>
</dbReference>
<dbReference type="Gene3D" id="3.90.550.10">
    <property type="entry name" value="Spore Coat Polysaccharide Biosynthesis Protein SpsA, Chain A"/>
    <property type="match status" value="2"/>
</dbReference>
<dbReference type="Proteomes" id="UP000650833">
    <property type="component" value="Unassembled WGS sequence"/>
</dbReference>
<proteinExistence type="predicted"/>
<evidence type="ECO:0000313" key="4">
    <source>
        <dbReference type="EMBL" id="KAG2196113.1"/>
    </source>
</evidence>
<comment type="caution">
    <text evidence="4">The sequence shown here is derived from an EMBL/GenBank/DDBJ whole genome shotgun (WGS) entry which is preliminary data.</text>
</comment>
<dbReference type="AlphaFoldDB" id="A0A8H7QNY8"/>
<keyword evidence="1" id="KW-0808">Transferase</keyword>
<keyword evidence="5" id="KW-1185">Reference proteome</keyword>
<evidence type="ECO:0000259" key="3">
    <source>
        <dbReference type="Pfam" id="PF09258"/>
    </source>
</evidence>
<feature type="domain" description="Glycosyl transferase 64" evidence="3">
    <location>
        <begin position="361"/>
        <end position="599"/>
    </location>
</feature>
<evidence type="ECO:0000256" key="1">
    <source>
        <dbReference type="ARBA" id="ARBA00022679"/>
    </source>
</evidence>
<dbReference type="InterPro" id="IPR029044">
    <property type="entry name" value="Nucleotide-diphossugar_trans"/>
</dbReference>
<protein>
    <recommendedName>
        <fullName evidence="3">Glycosyl transferase 64 domain-containing protein</fullName>
    </recommendedName>
</protein>
<dbReference type="InterPro" id="IPR002495">
    <property type="entry name" value="Glyco_trans_8"/>
</dbReference>
<dbReference type="Pfam" id="PF09258">
    <property type="entry name" value="Glyco_transf_64"/>
    <property type="match status" value="1"/>
</dbReference>
<dbReference type="SUPFAM" id="SSF53448">
    <property type="entry name" value="Nucleotide-diphospho-sugar transferases"/>
    <property type="match status" value="1"/>
</dbReference>
<sequence>MYNVNKKSWRLLVGLLLITILVYLFQSSTFDINALKSISKGPPDATNTKVSNWDVTNNDSSGTKINITFEQQQKPSEKAFITFLCDDVMGEATEVLVYSLIQTNTQHDIVVLVLDDVTQIVRSRLEYLGAKIINVDQIKYPWNSSSARRKGFNKACRYSKLNLWNLTQYKKVVFLDADTMVVNNIDELFDYPQFTAAVDIGGVLNTGVFVAEPNVETYKDIMATYENAPSYNKGDQGFLNYYFNKTANPLPGNYNLMIKFTHFSTLASEFVTKNTVKVLHFTSETKPWNFYFLHQREWRENYDGYLFGLWTRSLRQMRSQLALGDLWTSTKDWDNKGRVANICDHRLKGNYGRRYPKNNQFTVILTLNKASINKQYLEQLLHMYASSKKVNQIFINGNSIKDQHGKRFSLNQTYLRSLKLRKPIKAVARGSYNTVNSKFNPIQGITTDSVFLADENIITSLEDLEFAYEVWKKNMDSIVGFKSDAHNLQTATSSYSFIENLDSANRYSMISNNMFLKSDFLYGYTCIMPEEIHQYIDKYPACRDIAINMLVSGQTGSSPILVKADYLYEFEDNHPQTIHQRSQCINEMSVLFNGKNPLNLNNQIVSKATPEQVNYLDSLDDWASSIAAIKAGKNTA</sequence>
<keyword evidence="2" id="KW-1015">Disulfide bond</keyword>
<dbReference type="PANTHER" id="PTHR11183">
    <property type="entry name" value="GLYCOGENIN SUBFAMILY MEMBER"/>
    <property type="match status" value="1"/>
</dbReference>
<dbReference type="OrthoDB" id="2014201at2759"/>
<name>A0A8H7QNY8_9FUNG</name>
<dbReference type="GO" id="GO:0016757">
    <property type="term" value="F:glycosyltransferase activity"/>
    <property type="evidence" value="ECO:0007669"/>
    <property type="project" value="InterPro"/>
</dbReference>
<evidence type="ECO:0000256" key="2">
    <source>
        <dbReference type="ARBA" id="ARBA00023157"/>
    </source>
</evidence>
<reference evidence="4" key="1">
    <citation type="submission" date="2020-12" db="EMBL/GenBank/DDBJ databases">
        <title>Metabolic potential, ecology and presence of endohyphal bacteria is reflected in genomic diversity of Mucoromycotina.</title>
        <authorList>
            <person name="Muszewska A."/>
            <person name="Okrasinska A."/>
            <person name="Steczkiewicz K."/>
            <person name="Drgas O."/>
            <person name="Orlowska M."/>
            <person name="Perlinska-Lenart U."/>
            <person name="Aleksandrzak-Piekarczyk T."/>
            <person name="Szatraj K."/>
            <person name="Zielenkiewicz U."/>
            <person name="Pilsyk S."/>
            <person name="Malc E."/>
            <person name="Mieczkowski P."/>
            <person name="Kruszewska J.S."/>
            <person name="Biernat P."/>
            <person name="Pawlowska J."/>
        </authorList>
    </citation>
    <scope>NUCLEOTIDE SEQUENCE</scope>
    <source>
        <strain evidence="4">CBS 226.32</strain>
    </source>
</reference>
<dbReference type="EMBL" id="JAEPRC010000493">
    <property type="protein sequence ID" value="KAG2196113.1"/>
    <property type="molecule type" value="Genomic_DNA"/>
</dbReference>
<dbReference type="Pfam" id="PF01501">
    <property type="entry name" value="Glyco_transf_8"/>
    <property type="match status" value="2"/>
</dbReference>
<dbReference type="InterPro" id="IPR050587">
    <property type="entry name" value="GNT1/Glycosyltrans_8"/>
</dbReference>
<accession>A0A8H7QNY8</accession>